<dbReference type="AlphaFoldDB" id="A0A7W7MXJ8"/>
<evidence type="ECO:0000259" key="2">
    <source>
        <dbReference type="Pfam" id="PF13006"/>
    </source>
</evidence>
<organism evidence="3 4">
    <name type="scientific">Actinomadura livida</name>
    <dbReference type="NCBI Taxonomy" id="79909"/>
    <lineage>
        <taxon>Bacteria</taxon>
        <taxon>Bacillati</taxon>
        <taxon>Actinomycetota</taxon>
        <taxon>Actinomycetes</taxon>
        <taxon>Streptosporangiales</taxon>
        <taxon>Thermomonosporaceae</taxon>
        <taxon>Actinomadura</taxon>
    </lineage>
</organism>
<sequence>MARPPQVGDLLADRIAVGVLTSGFPPELVDRVVDRFGVRERRTRALPARLMVYYVLSMVVFFHLGYSEVWDRLVAGLSWAHPFAAVPPRGMPPTPAAITYARKRLGWRVMAVLLEEVSRRDVQGDPGRPRVGGMRPVALDQVPLHVPNTPGNVSVFGHPLGGRGAGPLPQVRVVALAECGTSAILGAGISGTASDGTPLVRRLLRKLAPGDLLLPGGAGFPYDLLEEVIAAGAHVLCRAGPEEELPRLGTLPDGTYLSRLAVPDGSGGSVAGLVVRVIPGTAEGGPGAQDAGRPLVTDVLDPGTLPAAAGGAAYRSRWRLEDCFSTLDLLPPEGAAVTLRSRDPDLIHQEALAILCCYQAVRLLVDDRSADRSRSPAIPLI</sequence>
<dbReference type="RefSeq" id="WP_184883639.1">
    <property type="nucleotide sequence ID" value="NZ_BAAAHD010000025.1"/>
</dbReference>
<gene>
    <name evidence="3" type="ORF">F4557_003191</name>
</gene>
<dbReference type="Proteomes" id="UP000549343">
    <property type="component" value="Unassembled WGS sequence"/>
</dbReference>
<dbReference type="EMBL" id="JACHMV010000001">
    <property type="protein sequence ID" value="MBB4774773.1"/>
    <property type="molecule type" value="Genomic_DNA"/>
</dbReference>
<protein>
    <recommendedName>
        <fullName evidence="2">Transposase IS4 N-terminal domain-containing protein</fullName>
    </recommendedName>
</protein>
<comment type="caution">
    <text evidence="3">The sequence shown here is derived from an EMBL/GenBank/DDBJ whole genome shotgun (WGS) entry which is preliminary data.</text>
</comment>
<evidence type="ECO:0000313" key="4">
    <source>
        <dbReference type="Proteomes" id="UP000549343"/>
    </source>
</evidence>
<accession>A0A7W7MXJ8</accession>
<keyword evidence="1" id="KW-0812">Transmembrane</keyword>
<dbReference type="Pfam" id="PF13006">
    <property type="entry name" value="Nterm_IS4"/>
    <property type="match status" value="1"/>
</dbReference>
<feature type="transmembrane region" description="Helical" evidence="1">
    <location>
        <begin position="46"/>
        <end position="66"/>
    </location>
</feature>
<name>A0A7W7MXJ8_9ACTN</name>
<reference evidence="3 4" key="1">
    <citation type="submission" date="2020-08" db="EMBL/GenBank/DDBJ databases">
        <title>Sequencing the genomes of 1000 actinobacteria strains.</title>
        <authorList>
            <person name="Klenk H.-P."/>
        </authorList>
    </citation>
    <scope>NUCLEOTIDE SEQUENCE [LARGE SCALE GENOMIC DNA]</scope>
    <source>
        <strain evidence="3 4">DSM 44772</strain>
    </source>
</reference>
<keyword evidence="1" id="KW-1133">Transmembrane helix</keyword>
<dbReference type="InterPro" id="IPR024473">
    <property type="entry name" value="Transposases_IS4_N"/>
</dbReference>
<evidence type="ECO:0000256" key="1">
    <source>
        <dbReference type="SAM" id="Phobius"/>
    </source>
</evidence>
<feature type="domain" description="Transposase IS4 N-terminal" evidence="2">
    <location>
        <begin position="15"/>
        <end position="114"/>
    </location>
</feature>
<proteinExistence type="predicted"/>
<keyword evidence="1" id="KW-0472">Membrane</keyword>
<evidence type="ECO:0000313" key="3">
    <source>
        <dbReference type="EMBL" id="MBB4774773.1"/>
    </source>
</evidence>